<dbReference type="RefSeq" id="WP_268041873.1">
    <property type="nucleotide sequence ID" value="NZ_JAPQER010000007.1"/>
</dbReference>
<accession>A0ABT4D636</accession>
<dbReference type="Proteomes" id="UP001078443">
    <property type="component" value="Unassembled WGS sequence"/>
</dbReference>
<organism evidence="1 2">
    <name type="scientific">Clostridium aestuarii</name>
    <dbReference type="NCBI Taxonomy" id="338193"/>
    <lineage>
        <taxon>Bacteria</taxon>
        <taxon>Bacillati</taxon>
        <taxon>Bacillota</taxon>
        <taxon>Clostridia</taxon>
        <taxon>Eubacteriales</taxon>
        <taxon>Clostridiaceae</taxon>
        <taxon>Clostridium</taxon>
    </lineage>
</organism>
<comment type="caution">
    <text evidence="1">The sequence shown here is derived from an EMBL/GenBank/DDBJ whole genome shotgun (WGS) entry which is preliminary data.</text>
</comment>
<dbReference type="EMBL" id="JAPQER010000007">
    <property type="protein sequence ID" value="MCY6485498.1"/>
    <property type="molecule type" value="Genomic_DNA"/>
</dbReference>
<dbReference type="GO" id="GO:0003677">
    <property type="term" value="F:DNA binding"/>
    <property type="evidence" value="ECO:0007669"/>
    <property type="project" value="UniProtKB-KW"/>
</dbReference>
<evidence type="ECO:0000313" key="2">
    <source>
        <dbReference type="Proteomes" id="UP001078443"/>
    </source>
</evidence>
<keyword evidence="1" id="KW-0238">DNA-binding</keyword>
<proteinExistence type="predicted"/>
<protein>
    <submittedName>
        <fullName evidence="1">DNA-binding response regulator</fullName>
    </submittedName>
</protein>
<reference evidence="1" key="1">
    <citation type="submission" date="2022-12" db="EMBL/GenBank/DDBJ databases">
        <authorList>
            <person name="Wang J."/>
        </authorList>
    </citation>
    <scope>NUCLEOTIDE SEQUENCE</scope>
    <source>
        <strain evidence="1">HY-45-18</strain>
    </source>
</reference>
<keyword evidence="2" id="KW-1185">Reference proteome</keyword>
<name>A0ABT4D636_9CLOT</name>
<gene>
    <name evidence="1" type="ORF">OW763_14280</name>
</gene>
<dbReference type="Gene3D" id="1.10.10.60">
    <property type="entry name" value="Homeodomain-like"/>
    <property type="match status" value="1"/>
</dbReference>
<sequence length="498" mass="58722">MYAKQLNTDDYIKDIVRNLNTKYVEITADNCAVGQAVSYLKTLHSSDDGYITIAVKRENVWHQYHYKEDEIEKNIGKLLSIEDINLYVSPNSFYKPFRRIENVRKLNSLYIDLDYYNLEVYKDLTKDQIIWQLEQDYLGHKVPEASFIVITGRGIAIYWLIEPVPYKALPLWNAVQKYFLKQLKEIGADSKSIDAARVMRLSGSTNQKNGHAVKFLICGQDRYNLREIQKEYLPTLTPYVKNPVFKRRGRQAKVVKLFTVYKLHYARLMDIVKLQELRNGYCRNENGELIKTGQREFMCFLYRYWECCFTNDLNKAVKDTLDFNKGFISPLSENEVISQTRAAENAYKEWRLNDFNITKKKDGSDEIEIDEELKKKANKVRKNRKGYALLGYNYTNETLIKQLCITEDEMKELKTIISKKEVKIRTNMRTNEYNKAKFKNQRRDEKGFTKREQSKLENMKVIRGLKGKGLTQREIAKEVGVSTRTVKVYYKEFNKQIM</sequence>
<evidence type="ECO:0000313" key="1">
    <source>
        <dbReference type="EMBL" id="MCY6485498.1"/>
    </source>
</evidence>